<dbReference type="AlphaFoldDB" id="A0A0E9W320"/>
<proteinExistence type="predicted"/>
<organism evidence="1">
    <name type="scientific">Anguilla anguilla</name>
    <name type="common">European freshwater eel</name>
    <name type="synonym">Muraena anguilla</name>
    <dbReference type="NCBI Taxonomy" id="7936"/>
    <lineage>
        <taxon>Eukaryota</taxon>
        <taxon>Metazoa</taxon>
        <taxon>Chordata</taxon>
        <taxon>Craniata</taxon>
        <taxon>Vertebrata</taxon>
        <taxon>Euteleostomi</taxon>
        <taxon>Actinopterygii</taxon>
        <taxon>Neopterygii</taxon>
        <taxon>Teleostei</taxon>
        <taxon>Anguilliformes</taxon>
        <taxon>Anguillidae</taxon>
        <taxon>Anguilla</taxon>
    </lineage>
</organism>
<sequence length="30" mass="3278">MSVLQIVLKNLSLLSSTDPNSNSLPTEYGR</sequence>
<accession>A0A0E9W320</accession>
<reference evidence="1" key="1">
    <citation type="submission" date="2014-11" db="EMBL/GenBank/DDBJ databases">
        <authorList>
            <person name="Amaro Gonzalez C."/>
        </authorList>
    </citation>
    <scope>NUCLEOTIDE SEQUENCE</scope>
</reference>
<protein>
    <submittedName>
        <fullName evidence="1">Uncharacterized protein</fullName>
    </submittedName>
</protein>
<name>A0A0E9W320_ANGAN</name>
<dbReference type="EMBL" id="GBXM01024674">
    <property type="protein sequence ID" value="JAH83903.1"/>
    <property type="molecule type" value="Transcribed_RNA"/>
</dbReference>
<evidence type="ECO:0000313" key="1">
    <source>
        <dbReference type="EMBL" id="JAH83903.1"/>
    </source>
</evidence>
<reference evidence="1" key="2">
    <citation type="journal article" date="2015" name="Fish Shellfish Immunol.">
        <title>Early steps in the European eel (Anguilla anguilla)-Vibrio vulnificus interaction in the gills: Role of the RtxA13 toxin.</title>
        <authorList>
            <person name="Callol A."/>
            <person name="Pajuelo D."/>
            <person name="Ebbesson L."/>
            <person name="Teles M."/>
            <person name="MacKenzie S."/>
            <person name="Amaro C."/>
        </authorList>
    </citation>
    <scope>NUCLEOTIDE SEQUENCE</scope>
</reference>